<dbReference type="EMBL" id="PDFK01000006">
    <property type="protein sequence ID" value="PKU50499.1"/>
    <property type="molecule type" value="Genomic_DNA"/>
</dbReference>
<organism evidence="2 3">
    <name type="scientific">Lysinibacillus fusiformis</name>
    <dbReference type="NCBI Taxonomy" id="28031"/>
    <lineage>
        <taxon>Bacteria</taxon>
        <taxon>Bacillati</taxon>
        <taxon>Bacillota</taxon>
        <taxon>Bacilli</taxon>
        <taxon>Bacillales</taxon>
        <taxon>Bacillaceae</taxon>
        <taxon>Lysinibacillus</taxon>
    </lineage>
</organism>
<evidence type="ECO:0000256" key="1">
    <source>
        <dbReference type="SAM" id="MobiDB-lite"/>
    </source>
</evidence>
<sequence length="120" mass="14185">MYNNPFREDNFRRPGWGDYDDFETTSFGPTHFGPPPAGQMPMSTPPGFSPPIPAWRVGSSGIRSCLFRNTYIWMNTGRSFWFFPTAIGREIIAGFRWSRRYGWYFRTISRNQIRSYECFR</sequence>
<evidence type="ECO:0000313" key="3">
    <source>
        <dbReference type="Proteomes" id="UP000234956"/>
    </source>
</evidence>
<proteinExistence type="predicted"/>
<gene>
    <name evidence="2" type="ORF">CRI88_17065</name>
</gene>
<name>A0A2I0UWY2_9BACI</name>
<dbReference type="RefSeq" id="WP_080717174.1">
    <property type="nucleotide sequence ID" value="NZ_PDFK01000006.1"/>
</dbReference>
<reference evidence="2 3" key="1">
    <citation type="submission" date="2017-10" db="EMBL/GenBank/DDBJ databases">
        <title>Draft genome of Lysinibacillus fusiformis strain Juneja, a laboratory-derived pathogen of Drosophila melanogaster.</title>
        <authorList>
            <person name="Smith B.R."/>
            <person name="Unckless R.L."/>
        </authorList>
    </citation>
    <scope>NUCLEOTIDE SEQUENCE [LARGE SCALE GENOMIC DNA]</scope>
    <source>
        <strain evidence="2 3">Juneja</strain>
    </source>
</reference>
<comment type="caution">
    <text evidence="2">The sequence shown here is derived from an EMBL/GenBank/DDBJ whole genome shotgun (WGS) entry which is preliminary data.</text>
</comment>
<protein>
    <recommendedName>
        <fullName evidence="4">Transporter</fullName>
    </recommendedName>
</protein>
<accession>A0A2I0UWY2</accession>
<evidence type="ECO:0008006" key="4">
    <source>
        <dbReference type="Google" id="ProtNLM"/>
    </source>
</evidence>
<feature type="region of interest" description="Disordered" evidence="1">
    <location>
        <begin position="20"/>
        <end position="45"/>
    </location>
</feature>
<feature type="compositionally biased region" description="Pro residues" evidence="1">
    <location>
        <begin position="32"/>
        <end position="45"/>
    </location>
</feature>
<dbReference type="AlphaFoldDB" id="A0A2I0UWY2"/>
<dbReference type="Proteomes" id="UP000234956">
    <property type="component" value="Unassembled WGS sequence"/>
</dbReference>
<evidence type="ECO:0000313" key="2">
    <source>
        <dbReference type="EMBL" id="PKU50499.1"/>
    </source>
</evidence>